<feature type="region of interest" description="Disordered" evidence="10">
    <location>
        <begin position="413"/>
        <end position="459"/>
    </location>
</feature>
<evidence type="ECO:0000256" key="2">
    <source>
        <dbReference type="ARBA" id="ARBA00012513"/>
    </source>
</evidence>
<dbReference type="GO" id="GO:0043066">
    <property type="term" value="P:negative regulation of apoptotic process"/>
    <property type="evidence" value="ECO:0007669"/>
    <property type="project" value="TreeGrafter"/>
</dbReference>
<comment type="caution">
    <text evidence="12">The sequence shown here is derived from an EMBL/GenBank/DDBJ whole genome shotgun (WGS) entry which is preliminary data.</text>
</comment>
<evidence type="ECO:0000259" key="11">
    <source>
        <dbReference type="PROSITE" id="PS50011"/>
    </source>
</evidence>
<organism evidence="12 13">
    <name type="scientific">Dissostichus mawsoni</name>
    <name type="common">Antarctic cod</name>
    <dbReference type="NCBI Taxonomy" id="36200"/>
    <lineage>
        <taxon>Eukaryota</taxon>
        <taxon>Metazoa</taxon>
        <taxon>Chordata</taxon>
        <taxon>Craniata</taxon>
        <taxon>Vertebrata</taxon>
        <taxon>Euteleostomi</taxon>
        <taxon>Actinopterygii</taxon>
        <taxon>Neopterygii</taxon>
        <taxon>Teleostei</taxon>
        <taxon>Neoteleostei</taxon>
        <taxon>Acanthomorphata</taxon>
        <taxon>Eupercaria</taxon>
        <taxon>Perciformes</taxon>
        <taxon>Notothenioidei</taxon>
        <taxon>Nototheniidae</taxon>
        <taxon>Dissostichus</taxon>
    </lineage>
</organism>
<dbReference type="Pfam" id="PF00069">
    <property type="entry name" value="Pkinase"/>
    <property type="match status" value="1"/>
</dbReference>
<evidence type="ECO:0000313" key="12">
    <source>
        <dbReference type="EMBL" id="KAF3847168.1"/>
    </source>
</evidence>
<dbReference type="PROSITE" id="PS00108">
    <property type="entry name" value="PROTEIN_KINASE_ST"/>
    <property type="match status" value="1"/>
</dbReference>
<dbReference type="OrthoDB" id="8596411at2759"/>
<dbReference type="SUPFAM" id="SSF56112">
    <property type="entry name" value="Protein kinase-like (PK-like)"/>
    <property type="match status" value="1"/>
</dbReference>
<comment type="similarity">
    <text evidence="1">Belongs to the protein kinase superfamily. CAMK Ser/Thr protein kinase family. PIM subfamily.</text>
</comment>
<dbReference type="GO" id="GO:0005524">
    <property type="term" value="F:ATP binding"/>
    <property type="evidence" value="ECO:0007669"/>
    <property type="project" value="UniProtKB-KW"/>
</dbReference>
<evidence type="ECO:0000256" key="4">
    <source>
        <dbReference type="ARBA" id="ARBA00022679"/>
    </source>
</evidence>
<feature type="compositionally biased region" description="Basic and acidic residues" evidence="10">
    <location>
        <begin position="420"/>
        <end position="436"/>
    </location>
</feature>
<evidence type="ECO:0000313" key="13">
    <source>
        <dbReference type="Proteomes" id="UP000518266"/>
    </source>
</evidence>
<name>A0A7J5YFU6_DISMA</name>
<dbReference type="AlphaFoldDB" id="A0A7J5YFU6"/>
<keyword evidence="4" id="KW-0808">Transferase</keyword>
<feature type="compositionally biased region" description="Polar residues" evidence="10">
    <location>
        <begin position="122"/>
        <end position="135"/>
    </location>
</feature>
<evidence type="ECO:0000256" key="1">
    <source>
        <dbReference type="ARBA" id="ARBA00005505"/>
    </source>
</evidence>
<keyword evidence="13" id="KW-1185">Reference proteome</keyword>
<dbReference type="InterPro" id="IPR008271">
    <property type="entry name" value="Ser/Thr_kinase_AS"/>
</dbReference>
<evidence type="ECO:0000256" key="10">
    <source>
        <dbReference type="SAM" id="MobiDB-lite"/>
    </source>
</evidence>
<keyword evidence="6" id="KW-0418">Kinase</keyword>
<evidence type="ECO:0000256" key="6">
    <source>
        <dbReference type="ARBA" id="ARBA00022777"/>
    </source>
</evidence>
<dbReference type="InterPro" id="IPR011009">
    <property type="entry name" value="Kinase-like_dom_sf"/>
</dbReference>
<dbReference type="PANTHER" id="PTHR22984:SF11">
    <property type="entry name" value="AURORA KINASE-RELATED"/>
    <property type="match status" value="1"/>
</dbReference>
<comment type="catalytic activity">
    <reaction evidence="9">
        <text>L-seryl-[protein] + ATP = O-phospho-L-seryl-[protein] + ADP + H(+)</text>
        <dbReference type="Rhea" id="RHEA:17989"/>
        <dbReference type="Rhea" id="RHEA-COMP:9863"/>
        <dbReference type="Rhea" id="RHEA-COMP:11604"/>
        <dbReference type="ChEBI" id="CHEBI:15378"/>
        <dbReference type="ChEBI" id="CHEBI:29999"/>
        <dbReference type="ChEBI" id="CHEBI:30616"/>
        <dbReference type="ChEBI" id="CHEBI:83421"/>
        <dbReference type="ChEBI" id="CHEBI:456216"/>
        <dbReference type="EC" id="2.7.11.1"/>
    </reaction>
</comment>
<evidence type="ECO:0000256" key="8">
    <source>
        <dbReference type="ARBA" id="ARBA00047899"/>
    </source>
</evidence>
<gene>
    <name evidence="12" type="ORF">F7725_020196</name>
</gene>
<dbReference type="Proteomes" id="UP000518266">
    <property type="component" value="Unassembled WGS sequence"/>
</dbReference>
<dbReference type="PANTHER" id="PTHR22984">
    <property type="entry name" value="SERINE/THREONINE-PROTEIN KINASE PIM"/>
    <property type="match status" value="1"/>
</dbReference>
<evidence type="ECO:0000256" key="9">
    <source>
        <dbReference type="ARBA" id="ARBA00048679"/>
    </source>
</evidence>
<dbReference type="EC" id="2.7.11.1" evidence="2"/>
<dbReference type="GO" id="GO:0005737">
    <property type="term" value="C:cytoplasm"/>
    <property type="evidence" value="ECO:0007669"/>
    <property type="project" value="TreeGrafter"/>
</dbReference>
<dbReference type="GO" id="GO:0007346">
    <property type="term" value="P:regulation of mitotic cell cycle"/>
    <property type="evidence" value="ECO:0007669"/>
    <property type="project" value="TreeGrafter"/>
</dbReference>
<keyword evidence="5" id="KW-0547">Nucleotide-binding</keyword>
<dbReference type="InterPro" id="IPR000719">
    <property type="entry name" value="Prot_kinase_dom"/>
</dbReference>
<accession>A0A7J5YFU6</accession>
<comment type="catalytic activity">
    <reaction evidence="8">
        <text>L-threonyl-[protein] + ATP = O-phospho-L-threonyl-[protein] + ADP + H(+)</text>
        <dbReference type="Rhea" id="RHEA:46608"/>
        <dbReference type="Rhea" id="RHEA-COMP:11060"/>
        <dbReference type="Rhea" id="RHEA-COMP:11605"/>
        <dbReference type="ChEBI" id="CHEBI:15378"/>
        <dbReference type="ChEBI" id="CHEBI:30013"/>
        <dbReference type="ChEBI" id="CHEBI:30616"/>
        <dbReference type="ChEBI" id="CHEBI:61977"/>
        <dbReference type="ChEBI" id="CHEBI:456216"/>
        <dbReference type="EC" id="2.7.11.1"/>
    </reaction>
</comment>
<feature type="region of interest" description="Disordered" evidence="10">
    <location>
        <begin position="1"/>
        <end position="135"/>
    </location>
</feature>
<keyword evidence="7" id="KW-0067">ATP-binding</keyword>
<keyword evidence="3" id="KW-0723">Serine/threonine-protein kinase</keyword>
<reference evidence="12 13" key="1">
    <citation type="submission" date="2020-03" db="EMBL/GenBank/DDBJ databases">
        <title>Dissostichus mawsoni Genome sequencing and assembly.</title>
        <authorList>
            <person name="Park H."/>
        </authorList>
    </citation>
    <scope>NUCLEOTIDE SEQUENCE [LARGE SCALE GENOMIC DNA]</scope>
    <source>
        <strain evidence="12">DM0001</strain>
        <tissue evidence="12">Muscle</tissue>
    </source>
</reference>
<evidence type="ECO:0000256" key="5">
    <source>
        <dbReference type="ARBA" id="ARBA00022741"/>
    </source>
</evidence>
<sequence>MRPKRLKTNCSLHSENDLDYRVKGKKRKVSEKPSKSSTKRRGASKPVEVHGTKRKASSRVVIPNKRQKGRNTDSNSGKPTKVVVEKSLERASAEQLPASRTPDTRRREIGSEVSPSPAALQPPNNTMGARPNLSTPSEAKYEQLGLLGKGGFGSVYAGNRRTDHFQILNGKIYMIPKEVLLMLRAGDGPGSVGKSATVSLLDWYSFDEEVLVIMERPVSSVDLWNHLNENGGALSEDQAKVLKLSGIYYCLSLQCSLQAVLTYCVSEFLNQNIMKQLVEASIQMLSVGVFHRDIKTENILIETRSDEPRVRIIDFGCGCRVRKTPFSSFSGTSAYAPPELFIKGKYKAGPTTVWQLGAVLFELLDGDKQFTTSEYLCDKIELNQELSQDCQDLMKMCLAVNPKERATLKQIQAHPAGAGKAERGWHSEPVEQRPGQEPEVTGVNIMEPTGEAGKSCSSI</sequence>
<dbReference type="PROSITE" id="PS50011">
    <property type="entry name" value="PROTEIN_KINASE_DOM"/>
    <property type="match status" value="1"/>
</dbReference>
<feature type="compositionally biased region" description="Basic and acidic residues" evidence="10">
    <location>
        <begin position="83"/>
        <end position="92"/>
    </location>
</feature>
<dbReference type="EMBL" id="JAAKFY010000013">
    <property type="protein sequence ID" value="KAF3847168.1"/>
    <property type="molecule type" value="Genomic_DNA"/>
</dbReference>
<proteinExistence type="inferred from homology"/>
<dbReference type="SMART" id="SM00220">
    <property type="entry name" value="S_TKc"/>
    <property type="match status" value="1"/>
</dbReference>
<dbReference type="Gene3D" id="1.10.510.10">
    <property type="entry name" value="Transferase(Phosphotransferase) domain 1"/>
    <property type="match status" value="1"/>
</dbReference>
<feature type="domain" description="Protein kinase" evidence="11">
    <location>
        <begin position="141"/>
        <end position="417"/>
    </location>
</feature>
<evidence type="ECO:0000256" key="7">
    <source>
        <dbReference type="ARBA" id="ARBA00022840"/>
    </source>
</evidence>
<dbReference type="GO" id="GO:0004674">
    <property type="term" value="F:protein serine/threonine kinase activity"/>
    <property type="evidence" value="ECO:0007669"/>
    <property type="project" value="UniProtKB-KW"/>
</dbReference>
<protein>
    <recommendedName>
        <fullName evidence="2">non-specific serine/threonine protein kinase</fullName>
        <ecNumber evidence="2">2.7.11.1</ecNumber>
    </recommendedName>
</protein>
<evidence type="ECO:0000256" key="3">
    <source>
        <dbReference type="ARBA" id="ARBA00022527"/>
    </source>
</evidence>
<dbReference type="InterPro" id="IPR051138">
    <property type="entry name" value="PIM_Ser/Thr_kinase"/>
</dbReference>
<dbReference type="Gene3D" id="3.30.200.20">
    <property type="entry name" value="Phosphorylase Kinase, domain 1"/>
    <property type="match status" value="1"/>
</dbReference>